<dbReference type="PANTHER" id="PTHR11070">
    <property type="entry name" value="UVRD / RECB / PCRA DNA HELICASE FAMILY MEMBER"/>
    <property type="match status" value="1"/>
</dbReference>
<evidence type="ECO:0000256" key="9">
    <source>
        <dbReference type="PROSITE-ProRule" id="PRU00560"/>
    </source>
</evidence>
<evidence type="ECO:0000256" key="8">
    <source>
        <dbReference type="ARBA" id="ARBA00048988"/>
    </source>
</evidence>
<comment type="catalytic activity">
    <reaction evidence="6">
        <text>Couples ATP hydrolysis with the unwinding of duplex DNA by translocating in the 3'-5' direction.</text>
        <dbReference type="EC" id="5.6.2.4"/>
    </reaction>
</comment>
<dbReference type="EMBL" id="VZIV01000019">
    <property type="protein sequence ID" value="KAB0765041.1"/>
    <property type="molecule type" value="Genomic_DNA"/>
</dbReference>
<feature type="binding site" evidence="9">
    <location>
        <begin position="22"/>
        <end position="29"/>
    </location>
    <ligand>
        <name>ATP</name>
        <dbReference type="ChEBI" id="CHEBI:30616"/>
    </ligand>
</feature>
<dbReference type="Gene3D" id="3.40.50.300">
    <property type="entry name" value="P-loop containing nucleotide triphosphate hydrolases"/>
    <property type="match status" value="2"/>
</dbReference>
<evidence type="ECO:0000256" key="1">
    <source>
        <dbReference type="ARBA" id="ARBA00022741"/>
    </source>
</evidence>
<evidence type="ECO:0000256" key="3">
    <source>
        <dbReference type="ARBA" id="ARBA00022806"/>
    </source>
</evidence>
<evidence type="ECO:0000313" key="11">
    <source>
        <dbReference type="EMBL" id="KAB0765041.1"/>
    </source>
</evidence>
<name>A0A643IZI7_PSEAI</name>
<comment type="catalytic activity">
    <reaction evidence="8">
        <text>ATP + H2O = ADP + phosphate + H(+)</text>
        <dbReference type="Rhea" id="RHEA:13065"/>
        <dbReference type="ChEBI" id="CHEBI:15377"/>
        <dbReference type="ChEBI" id="CHEBI:15378"/>
        <dbReference type="ChEBI" id="CHEBI:30616"/>
        <dbReference type="ChEBI" id="CHEBI:43474"/>
        <dbReference type="ChEBI" id="CHEBI:456216"/>
        <dbReference type="EC" id="5.6.2.4"/>
    </reaction>
</comment>
<sequence>MQWTHEQSPIIQSKAPKILVRAFAGTGKTTTLVGFAKANPTLRILYLCYNSSVEKAAKGKFPRNVVCKTAHSLAHAVYGIQYAHKKTKNLRLTDIARGLDTQDWELVRDVLATLNNYMASADAELGRPHFPRFRDKAFLTSAQERFLKQGLDMARVVWRRMVDLQDTGMLMPHDGYLKLYQLSKPDLSQRFDCMLLDEGQDINPVIADIAHWQRIRMAIVGDPHQQLYRFRGAEDALNSDWMVGAEEHYLTQSWRFGPAIAHVANIILSYKGETRKLQGLGPQTLVKKSLPADLPHRTFIHRTVIGVIENALQRVRNNPAPKFYWVGGIDSYSLRDLEDLYAFSRGLHQNVQNKKLLRDYRDYTQYVEIAEISQDGEMLRSIKIISTYPDLPARTLELRSLTLDNELDATITLTTAHKAKGLEWDFVCLYDDFNADPLAPDTDPGKRDDELNLIYVAVTRAMKILAINSLVLSIMQRYVDDRKLREQGA</sequence>
<dbReference type="EC" id="5.6.2.4" evidence="7"/>
<dbReference type="InterPro" id="IPR014016">
    <property type="entry name" value="UvrD-like_ATP-bd"/>
</dbReference>
<evidence type="ECO:0000256" key="4">
    <source>
        <dbReference type="ARBA" id="ARBA00022840"/>
    </source>
</evidence>
<keyword evidence="4 9" id="KW-0067">ATP-binding</keyword>
<dbReference type="GO" id="GO:0043138">
    <property type="term" value="F:3'-5' DNA helicase activity"/>
    <property type="evidence" value="ECO:0007669"/>
    <property type="project" value="UniProtKB-EC"/>
</dbReference>
<proteinExistence type="predicted"/>
<dbReference type="Pfam" id="PF00580">
    <property type="entry name" value="UvrD-helicase"/>
    <property type="match status" value="1"/>
</dbReference>
<reference evidence="11" key="1">
    <citation type="submission" date="2019-09" db="EMBL/GenBank/DDBJ databases">
        <title>Whole genome sequence analysis of bacterial isolates in patients.</title>
        <authorList>
            <person name="Jeong K.C."/>
        </authorList>
    </citation>
    <scope>NUCLEOTIDE SEQUENCE</scope>
    <source>
        <strain evidence="11">KCJ3K105</strain>
    </source>
</reference>
<dbReference type="GO" id="GO:0016887">
    <property type="term" value="F:ATP hydrolysis activity"/>
    <property type="evidence" value="ECO:0007669"/>
    <property type="project" value="RHEA"/>
</dbReference>
<keyword evidence="3 9" id="KW-0347">Helicase</keyword>
<dbReference type="GO" id="GO:0003677">
    <property type="term" value="F:DNA binding"/>
    <property type="evidence" value="ECO:0007669"/>
    <property type="project" value="InterPro"/>
</dbReference>
<accession>A0A643IZI7</accession>
<dbReference type="InterPro" id="IPR027417">
    <property type="entry name" value="P-loop_NTPase"/>
</dbReference>
<evidence type="ECO:0000256" key="2">
    <source>
        <dbReference type="ARBA" id="ARBA00022801"/>
    </source>
</evidence>
<dbReference type="AlphaFoldDB" id="A0A643IZI7"/>
<keyword evidence="5" id="KW-0413">Isomerase</keyword>
<keyword evidence="2 9" id="KW-0378">Hydrolase</keyword>
<gene>
    <name evidence="11" type="ORF">F7O97_11370</name>
</gene>
<keyword evidence="1 9" id="KW-0547">Nucleotide-binding</keyword>
<dbReference type="InterPro" id="IPR000212">
    <property type="entry name" value="DNA_helicase_UvrD/REP"/>
</dbReference>
<dbReference type="RefSeq" id="WP_033993290.1">
    <property type="nucleotide sequence ID" value="NZ_CP064399.1"/>
</dbReference>
<dbReference type="InterPro" id="IPR014017">
    <property type="entry name" value="DNA_helicase_UvrD-like_C"/>
</dbReference>
<dbReference type="SUPFAM" id="SSF52540">
    <property type="entry name" value="P-loop containing nucleoside triphosphate hydrolases"/>
    <property type="match status" value="1"/>
</dbReference>
<evidence type="ECO:0000256" key="6">
    <source>
        <dbReference type="ARBA" id="ARBA00034617"/>
    </source>
</evidence>
<dbReference type="Pfam" id="PF13361">
    <property type="entry name" value="UvrD_C"/>
    <property type="match status" value="1"/>
</dbReference>
<dbReference type="PANTHER" id="PTHR11070:SF30">
    <property type="entry name" value="F-BOX DNA HELICASE 1"/>
    <property type="match status" value="1"/>
</dbReference>
<dbReference type="PROSITE" id="PS51198">
    <property type="entry name" value="UVRD_HELICASE_ATP_BIND"/>
    <property type="match status" value="1"/>
</dbReference>
<evidence type="ECO:0000256" key="5">
    <source>
        <dbReference type="ARBA" id="ARBA00023235"/>
    </source>
</evidence>
<dbReference type="GO" id="GO:0000724">
    <property type="term" value="P:double-strand break repair via homologous recombination"/>
    <property type="evidence" value="ECO:0007669"/>
    <property type="project" value="TreeGrafter"/>
</dbReference>
<protein>
    <recommendedName>
        <fullName evidence="7">DNA 3'-5' helicase</fullName>
        <ecNumber evidence="7">5.6.2.4</ecNumber>
    </recommendedName>
</protein>
<evidence type="ECO:0000256" key="7">
    <source>
        <dbReference type="ARBA" id="ARBA00034808"/>
    </source>
</evidence>
<feature type="domain" description="UvrD-like helicase ATP-binding" evidence="10">
    <location>
        <begin position="1"/>
        <end position="257"/>
    </location>
</feature>
<evidence type="ECO:0000259" key="10">
    <source>
        <dbReference type="PROSITE" id="PS51198"/>
    </source>
</evidence>
<dbReference type="GO" id="GO:0031297">
    <property type="term" value="P:replication fork processing"/>
    <property type="evidence" value="ECO:0007669"/>
    <property type="project" value="TreeGrafter"/>
</dbReference>
<dbReference type="GO" id="GO:0005524">
    <property type="term" value="F:ATP binding"/>
    <property type="evidence" value="ECO:0007669"/>
    <property type="project" value="UniProtKB-UniRule"/>
</dbReference>
<comment type="caution">
    <text evidence="11">The sequence shown here is derived from an EMBL/GenBank/DDBJ whole genome shotgun (WGS) entry which is preliminary data.</text>
</comment>
<organism evidence="11">
    <name type="scientific">Pseudomonas aeruginosa</name>
    <dbReference type="NCBI Taxonomy" id="287"/>
    <lineage>
        <taxon>Bacteria</taxon>
        <taxon>Pseudomonadati</taxon>
        <taxon>Pseudomonadota</taxon>
        <taxon>Gammaproteobacteria</taxon>
        <taxon>Pseudomonadales</taxon>
        <taxon>Pseudomonadaceae</taxon>
        <taxon>Pseudomonas</taxon>
    </lineage>
</organism>